<proteinExistence type="predicted"/>
<evidence type="ECO:0000313" key="2">
    <source>
        <dbReference type="EMBL" id="MPM63400.1"/>
    </source>
</evidence>
<protein>
    <submittedName>
        <fullName evidence="2">Uncharacterized protein</fullName>
    </submittedName>
</protein>
<comment type="caution">
    <text evidence="2">The sequence shown here is derived from an EMBL/GenBank/DDBJ whole genome shotgun (WGS) entry which is preliminary data.</text>
</comment>
<accession>A0A645BD59</accession>
<dbReference type="AlphaFoldDB" id="A0A645BD59"/>
<gene>
    <name evidence="2" type="ORF">SDC9_110280</name>
</gene>
<dbReference type="EMBL" id="VSSQ01019391">
    <property type="protein sequence ID" value="MPM63400.1"/>
    <property type="molecule type" value="Genomic_DNA"/>
</dbReference>
<feature type="compositionally biased region" description="Basic and acidic residues" evidence="1">
    <location>
        <begin position="42"/>
        <end position="57"/>
    </location>
</feature>
<evidence type="ECO:0000256" key="1">
    <source>
        <dbReference type="SAM" id="MobiDB-lite"/>
    </source>
</evidence>
<name>A0A645BD59_9ZZZZ</name>
<reference evidence="2" key="1">
    <citation type="submission" date="2019-08" db="EMBL/GenBank/DDBJ databases">
        <authorList>
            <person name="Kucharzyk K."/>
            <person name="Murdoch R.W."/>
            <person name="Higgins S."/>
            <person name="Loffler F."/>
        </authorList>
    </citation>
    <scope>NUCLEOTIDE SEQUENCE</scope>
</reference>
<organism evidence="2">
    <name type="scientific">bioreactor metagenome</name>
    <dbReference type="NCBI Taxonomy" id="1076179"/>
    <lineage>
        <taxon>unclassified sequences</taxon>
        <taxon>metagenomes</taxon>
        <taxon>ecological metagenomes</taxon>
    </lineage>
</organism>
<sequence>MLPATPAKRCLPDLRVKYGGQLRLVGAGRRRGNLCILSYDEDLSHRRTEPTPTERAKKPAARKYSGPPARLSNILESVQAQDGLDALLHVVGSDNRVVANFRMQ</sequence>
<feature type="region of interest" description="Disordered" evidence="1">
    <location>
        <begin position="41"/>
        <end position="68"/>
    </location>
</feature>